<evidence type="ECO:0000313" key="2">
    <source>
        <dbReference type="EMBL" id="PAV57420.1"/>
    </source>
</evidence>
<evidence type="ECO:0000256" key="1">
    <source>
        <dbReference type="SAM" id="MobiDB-lite"/>
    </source>
</evidence>
<dbReference type="OrthoDB" id="5865488at2759"/>
<evidence type="ECO:0000313" key="3">
    <source>
        <dbReference type="Proteomes" id="UP000218231"/>
    </source>
</evidence>
<reference evidence="2 3" key="1">
    <citation type="journal article" date="2017" name="Curr. Biol.">
        <title>Genome architecture and evolution of a unichromosomal asexual nematode.</title>
        <authorList>
            <person name="Fradin H."/>
            <person name="Zegar C."/>
            <person name="Gutwein M."/>
            <person name="Lucas J."/>
            <person name="Kovtun M."/>
            <person name="Corcoran D."/>
            <person name="Baugh L.R."/>
            <person name="Kiontke K."/>
            <person name="Gunsalus K."/>
            <person name="Fitch D.H."/>
            <person name="Piano F."/>
        </authorList>
    </citation>
    <scope>NUCLEOTIDE SEQUENCE [LARGE SCALE GENOMIC DNA]</scope>
    <source>
        <strain evidence="2">PF1309</strain>
    </source>
</reference>
<gene>
    <name evidence="2" type="ORF">WR25_07616</name>
</gene>
<accession>A0A2A2J6L6</accession>
<name>A0A2A2J6L6_9BILA</name>
<comment type="caution">
    <text evidence="2">The sequence shown here is derived from an EMBL/GenBank/DDBJ whole genome shotgun (WGS) entry which is preliminary data.</text>
</comment>
<dbReference type="AlphaFoldDB" id="A0A2A2J6L6"/>
<dbReference type="EMBL" id="LIAE01010639">
    <property type="protein sequence ID" value="PAV57420.1"/>
    <property type="molecule type" value="Genomic_DNA"/>
</dbReference>
<sequence length="174" mass="18864">MEPLGVEGTSKALRRGSIIAVVIGGGTTSDVLPCTASSTSTTIPSDHPSTSSDLDIHSGIPSQFDWRPPFPRLTAFHDCLSLASAWSLGLHPTWFDDKPTGTQRGASQAQSPSEDDSGDGKSNEMLSSCPAFRNELGCEPTRRLALSRHTHEPIEAHECETWMREVSRICRIMT</sequence>
<organism evidence="2 3">
    <name type="scientific">Diploscapter pachys</name>
    <dbReference type="NCBI Taxonomy" id="2018661"/>
    <lineage>
        <taxon>Eukaryota</taxon>
        <taxon>Metazoa</taxon>
        <taxon>Ecdysozoa</taxon>
        <taxon>Nematoda</taxon>
        <taxon>Chromadorea</taxon>
        <taxon>Rhabditida</taxon>
        <taxon>Rhabditina</taxon>
        <taxon>Rhabditomorpha</taxon>
        <taxon>Rhabditoidea</taxon>
        <taxon>Rhabditidae</taxon>
        <taxon>Diploscapter</taxon>
    </lineage>
</organism>
<dbReference type="Proteomes" id="UP000218231">
    <property type="component" value="Unassembled WGS sequence"/>
</dbReference>
<feature type="compositionally biased region" description="Polar residues" evidence="1">
    <location>
        <begin position="100"/>
        <end position="112"/>
    </location>
</feature>
<feature type="region of interest" description="Disordered" evidence="1">
    <location>
        <begin position="97"/>
        <end position="126"/>
    </location>
</feature>
<proteinExistence type="predicted"/>
<dbReference type="STRING" id="2018661.A0A2A2J6L6"/>
<keyword evidence="3" id="KW-1185">Reference proteome</keyword>
<protein>
    <submittedName>
        <fullName evidence="2">Uncharacterized protein</fullName>
    </submittedName>
</protein>